<sequence length="327" mass="35836">MNLNRNSLLIGAIAIAAAAGFAAWQWSQRNGEPPGIAIANGRIEAEEIDVATKIPGRVREILVEEGDFVERDSILVRLDAAELAAALARAEAELRRAEQAVIQAEAQVNLRVSQCALATKNYERTKQLFDSGHSTAERLDIQRTEKEVAEAACQAARAELGNARELVASMTAEVQRLKAQLEETEITAPRAARVLYRLAEPGEVLPAGGRIVTLIDPTYVFMTVFLPTGEAGRLAIGAEARIVLDAVPEITIPARVSFVASRAQFTPRQVETEDERAKLMFRVKLKIDSLLLEQYKERVKTGLPGVAYIDIAGERNWPAFLEQSLIN</sequence>
<evidence type="ECO:0000313" key="2">
    <source>
        <dbReference type="EMBL" id="PQA86654.1"/>
    </source>
</evidence>
<dbReference type="Proteomes" id="UP000239504">
    <property type="component" value="Unassembled WGS sequence"/>
</dbReference>
<dbReference type="PANTHER" id="PTHR30438">
    <property type="entry name" value="36 KDA ANTIGEN-RELATED"/>
    <property type="match status" value="1"/>
</dbReference>
<dbReference type="PANTHER" id="PTHR30438:SF2">
    <property type="entry name" value="MEMBRANE PROTEIN"/>
    <property type="match status" value="1"/>
</dbReference>
<name>A0A2S7K2B8_9PROT</name>
<dbReference type="OrthoDB" id="9778236at2"/>
<reference evidence="2 3" key="1">
    <citation type="submission" date="2017-12" db="EMBL/GenBank/DDBJ databases">
        <authorList>
            <person name="Hurst M.R.H."/>
        </authorList>
    </citation>
    <scope>NUCLEOTIDE SEQUENCE [LARGE SCALE GENOMIC DNA]</scope>
    <source>
        <strain evidence="2 3">SY-3-19</strain>
    </source>
</reference>
<dbReference type="RefSeq" id="WP_104831129.1">
    <property type="nucleotide sequence ID" value="NZ_PJCH01000013.1"/>
</dbReference>
<dbReference type="Gene3D" id="2.40.50.100">
    <property type="match status" value="1"/>
</dbReference>
<protein>
    <submittedName>
        <fullName evidence="2">Efflux transporter periplasmic adaptor subunit</fullName>
    </submittedName>
</protein>
<accession>A0A2S7K2B8</accession>
<feature type="coiled-coil region" evidence="1">
    <location>
        <begin position="80"/>
        <end position="107"/>
    </location>
</feature>
<dbReference type="AlphaFoldDB" id="A0A2S7K2B8"/>
<dbReference type="Gene3D" id="2.40.30.170">
    <property type="match status" value="1"/>
</dbReference>
<dbReference type="Gene3D" id="1.10.287.470">
    <property type="entry name" value="Helix hairpin bin"/>
    <property type="match status" value="1"/>
</dbReference>
<gene>
    <name evidence="2" type="ORF">CW354_16115</name>
</gene>
<organism evidence="2 3">
    <name type="scientific">Hyphococcus luteus</name>
    <dbReference type="NCBI Taxonomy" id="2058213"/>
    <lineage>
        <taxon>Bacteria</taxon>
        <taxon>Pseudomonadati</taxon>
        <taxon>Pseudomonadota</taxon>
        <taxon>Alphaproteobacteria</taxon>
        <taxon>Parvularculales</taxon>
        <taxon>Parvularculaceae</taxon>
        <taxon>Hyphococcus</taxon>
    </lineage>
</organism>
<keyword evidence="3" id="KW-1185">Reference proteome</keyword>
<keyword evidence="1" id="KW-0175">Coiled coil</keyword>
<evidence type="ECO:0000313" key="3">
    <source>
        <dbReference type="Proteomes" id="UP000239504"/>
    </source>
</evidence>
<proteinExistence type="predicted"/>
<evidence type="ECO:0000256" key="1">
    <source>
        <dbReference type="SAM" id="Coils"/>
    </source>
</evidence>
<comment type="caution">
    <text evidence="2">The sequence shown here is derived from an EMBL/GenBank/DDBJ whole genome shotgun (WGS) entry which is preliminary data.</text>
</comment>
<feature type="coiled-coil region" evidence="1">
    <location>
        <begin position="139"/>
        <end position="187"/>
    </location>
</feature>
<dbReference type="EMBL" id="PJCH01000013">
    <property type="protein sequence ID" value="PQA86654.1"/>
    <property type="molecule type" value="Genomic_DNA"/>
</dbReference>
<dbReference type="GO" id="GO:0005886">
    <property type="term" value="C:plasma membrane"/>
    <property type="evidence" value="ECO:0007669"/>
    <property type="project" value="TreeGrafter"/>
</dbReference>
<dbReference type="SUPFAM" id="SSF111369">
    <property type="entry name" value="HlyD-like secretion proteins"/>
    <property type="match status" value="1"/>
</dbReference>